<reference evidence="1" key="1">
    <citation type="submission" date="2022-07" db="EMBL/GenBank/DDBJ databases">
        <title>Genome Sequence of Lecanicillium saksenae.</title>
        <authorList>
            <person name="Buettner E."/>
        </authorList>
    </citation>
    <scope>NUCLEOTIDE SEQUENCE</scope>
    <source>
        <strain evidence="1">VT-O1</strain>
    </source>
</reference>
<proteinExistence type="predicted"/>
<protein>
    <submittedName>
        <fullName evidence="1">Uncharacterized protein</fullName>
    </submittedName>
</protein>
<evidence type="ECO:0000313" key="2">
    <source>
        <dbReference type="Proteomes" id="UP001148737"/>
    </source>
</evidence>
<evidence type="ECO:0000313" key="1">
    <source>
        <dbReference type="EMBL" id="KAJ3497601.1"/>
    </source>
</evidence>
<accession>A0ACC1R4P1</accession>
<organism evidence="1 2">
    <name type="scientific">Lecanicillium saksenae</name>
    <dbReference type="NCBI Taxonomy" id="468837"/>
    <lineage>
        <taxon>Eukaryota</taxon>
        <taxon>Fungi</taxon>
        <taxon>Dikarya</taxon>
        <taxon>Ascomycota</taxon>
        <taxon>Pezizomycotina</taxon>
        <taxon>Sordariomycetes</taxon>
        <taxon>Hypocreomycetidae</taxon>
        <taxon>Hypocreales</taxon>
        <taxon>Cordycipitaceae</taxon>
        <taxon>Lecanicillium</taxon>
    </lineage>
</organism>
<comment type="caution">
    <text evidence="1">The sequence shown here is derived from an EMBL/GenBank/DDBJ whole genome shotgun (WGS) entry which is preliminary data.</text>
</comment>
<gene>
    <name evidence="1" type="ORF">NLG97_g1781</name>
</gene>
<name>A0ACC1R4P1_9HYPO</name>
<keyword evidence="2" id="KW-1185">Reference proteome</keyword>
<dbReference type="EMBL" id="JANAKD010000101">
    <property type="protein sequence ID" value="KAJ3497601.1"/>
    <property type="molecule type" value="Genomic_DNA"/>
</dbReference>
<dbReference type="Proteomes" id="UP001148737">
    <property type="component" value="Unassembled WGS sequence"/>
</dbReference>
<sequence>MATSSAVPKGSAPVQRGKVAEDKSPSSADKPQQPEQVFTMAQLWDGTAFIAQAAVITFSLSLSGRVLSRPLNLFSWHPLSQIFGLVLLIQSIIVLQPTHTAGQKRVGQAVHAYLNFGSFVAFTAGFVAIYLNKERNNTAHFTTLHGALGSTLTLSLWGQYFAGFTMWATPALYGGEAKAKSLWKFHRAGGYVNFLLLLATFCTAADTGFVRKALKIESWVFYAPMALIAVGVLPRVHGYKLGFSKKKA</sequence>